<feature type="region of interest" description="Disordered" evidence="1">
    <location>
        <begin position="69"/>
        <end position="117"/>
    </location>
</feature>
<evidence type="ECO:0000256" key="1">
    <source>
        <dbReference type="SAM" id="MobiDB-lite"/>
    </source>
</evidence>
<keyword evidence="3" id="KW-1185">Reference proteome</keyword>
<accession>A0A7R9GG48</accession>
<evidence type="ECO:0000313" key="2">
    <source>
        <dbReference type="EMBL" id="CAD7279670.1"/>
    </source>
</evidence>
<feature type="compositionally biased region" description="Low complexity" evidence="1">
    <location>
        <begin position="69"/>
        <end position="80"/>
    </location>
</feature>
<gene>
    <name evidence="2" type="ORF">NMOB1V02_LOCUS7338</name>
</gene>
<dbReference type="EMBL" id="CAJPEX010001738">
    <property type="protein sequence ID" value="CAG0919822.1"/>
    <property type="molecule type" value="Genomic_DNA"/>
</dbReference>
<feature type="region of interest" description="Disordered" evidence="1">
    <location>
        <begin position="359"/>
        <end position="407"/>
    </location>
</feature>
<name>A0A7R9GG48_9CRUS</name>
<feature type="compositionally biased region" description="Basic and acidic residues" evidence="1">
    <location>
        <begin position="377"/>
        <end position="388"/>
    </location>
</feature>
<protein>
    <submittedName>
        <fullName evidence="2">Uncharacterized protein</fullName>
    </submittedName>
</protein>
<dbReference type="AlphaFoldDB" id="A0A7R9GG48"/>
<sequence>MGRDSASRASAPEKGEGRFSLLLCAHTTLYQQQSTTSKIGLGAHHPGHYGFLPYAAAAAAAAAHAASSSSSSSSSSEASSGQQPPPPAHMGIPPYNLDPKSNPLDSSTFSASRAASHAKRSDSSIEVLISRPDSRVAQRRETVRNARRLRSGRRGRVTRNHAEAQLILEAWHSAVSHGANFFIRAVQLSTTLGGCDVLISLVTTLIKGATLDWPCYAGKAWASGSPARPKRVAVRTSSCSAPSSSWTVDLLMFCTVSMRREDNWSGAVVTVPRLLEYRAPSRGVEITCITNSSGHVHSKKGMLGYQRNMIIQFRKFCEESTSKAKRTSSWHQEPYCTCSRPLAHLDLARKVTPAKHSLLRKEPYRSRGSWQSAARKRIVDEARVEERGSASAGSTKKYRRPKITQGQ</sequence>
<evidence type="ECO:0000313" key="3">
    <source>
        <dbReference type="Proteomes" id="UP000678499"/>
    </source>
</evidence>
<proteinExistence type="predicted"/>
<dbReference type="OrthoDB" id="2307332at2759"/>
<reference evidence="2" key="1">
    <citation type="submission" date="2020-11" db="EMBL/GenBank/DDBJ databases">
        <authorList>
            <person name="Tran Van P."/>
        </authorList>
    </citation>
    <scope>NUCLEOTIDE SEQUENCE</scope>
</reference>
<dbReference type="Proteomes" id="UP000678499">
    <property type="component" value="Unassembled WGS sequence"/>
</dbReference>
<dbReference type="EMBL" id="OA883775">
    <property type="protein sequence ID" value="CAD7279670.1"/>
    <property type="molecule type" value="Genomic_DNA"/>
</dbReference>
<feature type="compositionally biased region" description="Basic residues" evidence="1">
    <location>
        <begin position="396"/>
        <end position="407"/>
    </location>
</feature>
<organism evidence="2">
    <name type="scientific">Notodromas monacha</name>
    <dbReference type="NCBI Taxonomy" id="399045"/>
    <lineage>
        <taxon>Eukaryota</taxon>
        <taxon>Metazoa</taxon>
        <taxon>Ecdysozoa</taxon>
        <taxon>Arthropoda</taxon>
        <taxon>Crustacea</taxon>
        <taxon>Oligostraca</taxon>
        <taxon>Ostracoda</taxon>
        <taxon>Podocopa</taxon>
        <taxon>Podocopida</taxon>
        <taxon>Cypridocopina</taxon>
        <taxon>Cypridoidea</taxon>
        <taxon>Cyprididae</taxon>
        <taxon>Notodromas</taxon>
    </lineage>
</organism>